<keyword evidence="4" id="KW-1185">Reference proteome</keyword>
<sequence>MSLDEEASSSSSSFHQQATTTNTFVAPTATQSIYDQIIAANTSPYTIYFRQMFMSFPFLMSLLLFIYYYAHVNGMFDEVRVYMSSKLRNLTHVMRMSSVEDDDYYDEKEGDDHETNQNETKHIPLSEICKLSPSLNGTAVTKLSDNYLQAFKDDSEKKKIVEEAKLKIENTPWALSTIFFGPSAFNEMSLYRYPMFFGFSGMAQTMLARVVKGNRFSRLLGFGKLTSDNISHYYEKEGWKHEKVTISSNGQTYYFDVLQKSSSNSSDCTFSTLLLVPDIDGCLGENSYYLDSFIDHICGARNSLRLAASTRFSIHRVIIYNREGRSHNYPLTTGSNFKLLGDANALRYCIQQLAEKYTIGKVSNSQFIGDQLIGVGWGFGANLLLSTISGLSKTNYFSMCISISNPYDIKNCMTNHMTIYHNTILKQLKQIVKNNWSIFQQLPQASTLNLDFLMSSKNFIDFDTNFTLKINPEVQDIQNDYYDASSCCHHLSDDLLCPILLVSASDDPSCSVSVMNKKVTPACIYGKHENILLVKTSKGGNRAFFTGSFLPNGVAFDEKVVFDFMEAVLALSNK</sequence>
<dbReference type="SUPFAM" id="SSF53474">
    <property type="entry name" value="alpha/beta-Hydrolases"/>
    <property type="match status" value="1"/>
</dbReference>
<dbReference type="InterPro" id="IPR029058">
    <property type="entry name" value="AB_hydrolase_fold"/>
</dbReference>
<keyword evidence="2" id="KW-0472">Membrane</keyword>
<reference evidence="3 4" key="1">
    <citation type="journal article" date="2019" name="Sci. Rep.">
        <title>Nanopore sequencing improves the draft genome of the human pathogenic amoeba Naegleria fowleri.</title>
        <authorList>
            <person name="Liechti N."/>
            <person name="Schurch N."/>
            <person name="Bruggmann R."/>
            <person name="Wittwer M."/>
        </authorList>
    </citation>
    <scope>NUCLEOTIDE SEQUENCE [LARGE SCALE GENOMIC DNA]</scope>
    <source>
        <strain evidence="3 4">ATCC 30894</strain>
    </source>
</reference>
<dbReference type="VEuPathDB" id="AmoebaDB:NF0050450"/>
<dbReference type="OMA" id="HANDDPL"/>
<dbReference type="VEuPathDB" id="AmoebaDB:FDP41_009604"/>
<proteinExistence type="inferred from homology"/>
<dbReference type="OrthoDB" id="5954035at2759"/>
<accession>A0A6A5BD98</accession>
<dbReference type="GeneID" id="68116819"/>
<dbReference type="Proteomes" id="UP000444721">
    <property type="component" value="Unassembled WGS sequence"/>
</dbReference>
<comment type="caution">
    <text evidence="3">The sequence shown here is derived from an EMBL/GenBank/DDBJ whole genome shotgun (WGS) entry which is preliminary data.</text>
</comment>
<gene>
    <name evidence="3" type="ORF">FDP41_009604</name>
</gene>
<name>A0A6A5BD98_NAEFO</name>
<evidence type="ECO:0000256" key="1">
    <source>
        <dbReference type="ARBA" id="ARBA00010884"/>
    </source>
</evidence>
<organism evidence="3 4">
    <name type="scientific">Naegleria fowleri</name>
    <name type="common">Brain eating amoeba</name>
    <dbReference type="NCBI Taxonomy" id="5763"/>
    <lineage>
        <taxon>Eukaryota</taxon>
        <taxon>Discoba</taxon>
        <taxon>Heterolobosea</taxon>
        <taxon>Tetramitia</taxon>
        <taxon>Eutetramitia</taxon>
        <taxon>Vahlkampfiidae</taxon>
        <taxon>Naegleria</taxon>
    </lineage>
</organism>
<dbReference type="PANTHER" id="PTHR10794:SF63">
    <property type="entry name" value="ALPHA_BETA HYDROLASE 1, ISOFORM A"/>
    <property type="match status" value="1"/>
</dbReference>
<evidence type="ECO:0000313" key="4">
    <source>
        <dbReference type="Proteomes" id="UP000444721"/>
    </source>
</evidence>
<dbReference type="GO" id="GO:0047372">
    <property type="term" value="F:monoacylglycerol lipase activity"/>
    <property type="evidence" value="ECO:0007669"/>
    <property type="project" value="TreeGrafter"/>
</dbReference>
<dbReference type="EMBL" id="VFQX01000072">
    <property type="protein sequence ID" value="KAF0971908.1"/>
    <property type="molecule type" value="Genomic_DNA"/>
</dbReference>
<evidence type="ECO:0000313" key="3">
    <source>
        <dbReference type="EMBL" id="KAF0971908.1"/>
    </source>
</evidence>
<keyword evidence="2" id="KW-1133">Transmembrane helix</keyword>
<protein>
    <submittedName>
        <fullName evidence="3">Uncharacterized protein</fullName>
    </submittedName>
</protein>
<dbReference type="AlphaFoldDB" id="A0A6A5BD98"/>
<dbReference type="InterPro" id="IPR050960">
    <property type="entry name" value="AB_hydrolase_4_sf"/>
</dbReference>
<dbReference type="PANTHER" id="PTHR10794">
    <property type="entry name" value="ABHYDROLASE DOMAIN-CONTAINING PROTEIN"/>
    <property type="match status" value="1"/>
</dbReference>
<dbReference type="GO" id="GO:0008126">
    <property type="term" value="F:acetylesterase activity"/>
    <property type="evidence" value="ECO:0007669"/>
    <property type="project" value="TreeGrafter"/>
</dbReference>
<dbReference type="GO" id="GO:0051793">
    <property type="term" value="P:medium-chain fatty acid catabolic process"/>
    <property type="evidence" value="ECO:0007669"/>
    <property type="project" value="TreeGrafter"/>
</dbReference>
<dbReference type="RefSeq" id="XP_044556623.1">
    <property type="nucleotide sequence ID" value="XM_044713580.1"/>
</dbReference>
<feature type="transmembrane region" description="Helical" evidence="2">
    <location>
        <begin position="52"/>
        <end position="70"/>
    </location>
</feature>
<keyword evidence="2" id="KW-0812">Transmembrane</keyword>
<comment type="similarity">
    <text evidence="1">Belongs to the AB hydrolase superfamily. AB hydrolase 4 family.</text>
</comment>
<dbReference type="VEuPathDB" id="AmoebaDB:NfTy_086760"/>
<dbReference type="GO" id="GO:0051792">
    <property type="term" value="P:medium-chain fatty acid biosynthetic process"/>
    <property type="evidence" value="ECO:0007669"/>
    <property type="project" value="TreeGrafter"/>
</dbReference>
<evidence type="ECO:0000256" key="2">
    <source>
        <dbReference type="SAM" id="Phobius"/>
    </source>
</evidence>